<evidence type="ECO:0008006" key="4">
    <source>
        <dbReference type="Google" id="ProtNLM"/>
    </source>
</evidence>
<comment type="caution">
    <text evidence="2">The sequence shown here is derived from an EMBL/GenBank/DDBJ whole genome shotgun (WGS) entry which is preliminary data.</text>
</comment>
<feature type="region of interest" description="Disordered" evidence="1">
    <location>
        <begin position="129"/>
        <end position="149"/>
    </location>
</feature>
<feature type="compositionally biased region" description="Basic residues" evidence="1">
    <location>
        <begin position="233"/>
        <end position="242"/>
    </location>
</feature>
<feature type="compositionally biased region" description="Basic and acidic residues" evidence="1">
    <location>
        <begin position="192"/>
        <end position="205"/>
    </location>
</feature>
<protein>
    <recommendedName>
        <fullName evidence="4">DUF222 domain-containing protein</fullName>
    </recommendedName>
</protein>
<name>A0ABS7FYN7_9ACTN</name>
<evidence type="ECO:0000313" key="3">
    <source>
        <dbReference type="Proteomes" id="UP000774570"/>
    </source>
</evidence>
<evidence type="ECO:0000256" key="1">
    <source>
        <dbReference type="SAM" id="MobiDB-lite"/>
    </source>
</evidence>
<dbReference type="EMBL" id="JAIBOA010000016">
    <property type="protein sequence ID" value="MBW8485556.1"/>
    <property type="molecule type" value="Genomic_DNA"/>
</dbReference>
<dbReference type="RefSeq" id="WP_220168787.1">
    <property type="nucleotide sequence ID" value="NZ_JAIBOA010000016.1"/>
</dbReference>
<keyword evidence="3" id="KW-1185">Reference proteome</keyword>
<feature type="region of interest" description="Disordered" evidence="1">
    <location>
        <begin position="187"/>
        <end position="242"/>
    </location>
</feature>
<organism evidence="2 3">
    <name type="scientific">Actinomadura parmotrematis</name>
    <dbReference type="NCBI Taxonomy" id="2864039"/>
    <lineage>
        <taxon>Bacteria</taxon>
        <taxon>Bacillati</taxon>
        <taxon>Actinomycetota</taxon>
        <taxon>Actinomycetes</taxon>
        <taxon>Streptosporangiales</taxon>
        <taxon>Thermomonosporaceae</taxon>
        <taxon>Actinomadura</taxon>
    </lineage>
</organism>
<accession>A0ABS7FYN7</accession>
<reference evidence="2 3" key="1">
    <citation type="submission" date="2021-07" db="EMBL/GenBank/DDBJ databases">
        <title>Actinomadura sp. PM05-2 isolated from lichen.</title>
        <authorList>
            <person name="Somphong A."/>
            <person name="Phongsopitanun W."/>
            <person name="Tanasupawat S."/>
            <person name="Peongsungnone V."/>
        </authorList>
    </citation>
    <scope>NUCLEOTIDE SEQUENCE [LARGE SCALE GENOMIC DNA]</scope>
    <source>
        <strain evidence="2 3">PM05-2</strain>
    </source>
</reference>
<gene>
    <name evidence="2" type="ORF">K1Y72_24460</name>
</gene>
<sequence length="242" mass="25260">MQATAASEDGTVPVVAADRQASGVEMDARLLRPDPADVAGRLRAVVNTALDRTRPAAAPAPDVPPVDLAALGRWLDAVPGEGMAETRHITGTLGEVVAQINRCAVMSGAYTPPDLDGLLARTRTALAAAQDSKRPEAGEGAGRARLRGGVGHRCGAAPALELTCDIEAAPDEGLRELRGHVTSLRALMGNVEPKESRPIPRETPHGTRTQGRPPADAAGRPGHRHGRADPPLAHRRLLPGRP</sequence>
<proteinExistence type="predicted"/>
<evidence type="ECO:0000313" key="2">
    <source>
        <dbReference type="EMBL" id="MBW8485556.1"/>
    </source>
</evidence>
<dbReference type="Proteomes" id="UP000774570">
    <property type="component" value="Unassembled WGS sequence"/>
</dbReference>